<dbReference type="Proteomes" id="UP000318833">
    <property type="component" value="Unassembled WGS sequence"/>
</dbReference>
<organism evidence="2 3">
    <name type="scientific">Aquimarina algiphila</name>
    <dbReference type="NCBI Taxonomy" id="2047982"/>
    <lineage>
        <taxon>Bacteria</taxon>
        <taxon>Pseudomonadati</taxon>
        <taxon>Bacteroidota</taxon>
        <taxon>Flavobacteriia</taxon>
        <taxon>Flavobacteriales</taxon>
        <taxon>Flavobacteriaceae</taxon>
        <taxon>Aquimarina</taxon>
    </lineage>
</organism>
<gene>
    <name evidence="2" type="ORF">FOF46_11465</name>
</gene>
<reference evidence="2 3" key="1">
    <citation type="submission" date="2019-07" db="EMBL/GenBank/DDBJ databases">
        <title>The draft genome sequence of Aquimarina algiphila M91.</title>
        <authorList>
            <person name="Meng X."/>
        </authorList>
    </citation>
    <scope>NUCLEOTIDE SEQUENCE [LARGE SCALE GENOMIC DNA]</scope>
    <source>
        <strain evidence="2 3">M91</strain>
    </source>
</reference>
<dbReference type="EMBL" id="VLNR01000020">
    <property type="protein sequence ID" value="TSE08755.1"/>
    <property type="molecule type" value="Genomic_DNA"/>
</dbReference>
<comment type="caution">
    <text evidence="2">The sequence shown here is derived from an EMBL/GenBank/DDBJ whole genome shotgun (WGS) entry which is preliminary data.</text>
</comment>
<proteinExistence type="predicted"/>
<evidence type="ECO:0000313" key="2">
    <source>
        <dbReference type="EMBL" id="TSE08755.1"/>
    </source>
</evidence>
<dbReference type="InterPro" id="IPR010744">
    <property type="entry name" value="Phage_CI_N"/>
</dbReference>
<dbReference type="RefSeq" id="WP_143916550.1">
    <property type="nucleotide sequence ID" value="NZ_CANMIK010000023.1"/>
</dbReference>
<name>A0A554VL07_9FLAO</name>
<dbReference type="OrthoDB" id="1425504at2"/>
<dbReference type="Pfam" id="PF07022">
    <property type="entry name" value="Phage_CI_repr"/>
    <property type="match status" value="1"/>
</dbReference>
<dbReference type="Gene3D" id="1.10.260.40">
    <property type="entry name" value="lambda repressor-like DNA-binding domains"/>
    <property type="match status" value="1"/>
</dbReference>
<dbReference type="AlphaFoldDB" id="A0A554VL07"/>
<protein>
    <submittedName>
        <fullName evidence="2">Bacteriophage CI repressor</fullName>
    </submittedName>
</protein>
<evidence type="ECO:0000313" key="3">
    <source>
        <dbReference type="Proteomes" id="UP000318833"/>
    </source>
</evidence>
<dbReference type="GO" id="GO:0003677">
    <property type="term" value="F:DNA binding"/>
    <property type="evidence" value="ECO:0007669"/>
    <property type="project" value="InterPro"/>
</dbReference>
<sequence length="125" mass="14462">MTKIKSQNAILILDRLKELLEIDSDFSLSEYLGVKANTISSWKKRNSLDYSLIIAKCEHESFDLNYVFLNSSKDLKTIKNTNENSKLAKIAFEKAEKNEEVIEELKCQIEGFKTLLKIDEELKNK</sequence>
<evidence type="ECO:0000259" key="1">
    <source>
        <dbReference type="Pfam" id="PF07022"/>
    </source>
</evidence>
<keyword evidence="3" id="KW-1185">Reference proteome</keyword>
<dbReference type="InterPro" id="IPR010982">
    <property type="entry name" value="Lambda_DNA-bd_dom_sf"/>
</dbReference>
<dbReference type="GO" id="GO:0045892">
    <property type="term" value="P:negative regulation of DNA-templated transcription"/>
    <property type="evidence" value="ECO:0007669"/>
    <property type="project" value="InterPro"/>
</dbReference>
<accession>A0A554VL07</accession>
<feature type="domain" description="Bacteriophage CI repressor N-terminal" evidence="1">
    <location>
        <begin position="13"/>
        <end position="67"/>
    </location>
</feature>